<gene>
    <name evidence="2" type="ORF">EZS28_039632</name>
</gene>
<dbReference type="EMBL" id="SNRW01021162">
    <property type="protein sequence ID" value="KAA6364840.1"/>
    <property type="molecule type" value="Genomic_DNA"/>
</dbReference>
<reference evidence="2 3" key="1">
    <citation type="submission" date="2019-03" db="EMBL/GenBank/DDBJ databases">
        <title>Single cell metagenomics reveals metabolic interactions within the superorganism composed of flagellate Streblomastix strix and complex community of Bacteroidetes bacteria on its surface.</title>
        <authorList>
            <person name="Treitli S.C."/>
            <person name="Kolisko M."/>
            <person name="Husnik F."/>
            <person name="Keeling P."/>
            <person name="Hampl V."/>
        </authorList>
    </citation>
    <scope>NUCLEOTIDE SEQUENCE [LARGE SCALE GENOMIC DNA]</scope>
    <source>
        <strain evidence="2">ST1C</strain>
    </source>
</reference>
<accession>A0A5J4U3X7</accession>
<proteinExistence type="predicted"/>
<keyword evidence="1" id="KW-1133">Transmembrane helix</keyword>
<feature type="transmembrane region" description="Helical" evidence="1">
    <location>
        <begin position="42"/>
        <end position="60"/>
    </location>
</feature>
<keyword evidence="1" id="KW-0472">Membrane</keyword>
<dbReference type="AlphaFoldDB" id="A0A5J4U3X7"/>
<evidence type="ECO:0000256" key="1">
    <source>
        <dbReference type="SAM" id="Phobius"/>
    </source>
</evidence>
<feature type="non-terminal residue" evidence="2">
    <location>
        <position position="1"/>
    </location>
</feature>
<dbReference type="Proteomes" id="UP000324800">
    <property type="component" value="Unassembled WGS sequence"/>
</dbReference>
<name>A0A5J4U3X7_9EUKA</name>
<organism evidence="2 3">
    <name type="scientific">Streblomastix strix</name>
    <dbReference type="NCBI Taxonomy" id="222440"/>
    <lineage>
        <taxon>Eukaryota</taxon>
        <taxon>Metamonada</taxon>
        <taxon>Preaxostyla</taxon>
        <taxon>Oxymonadida</taxon>
        <taxon>Streblomastigidae</taxon>
        <taxon>Streblomastix</taxon>
    </lineage>
</organism>
<sequence>QQIVDLVDEVKTSVSNYELFYIGEDPEIDPIHNSLGLSPGSFTGLLMILIFLVAIFVIVLQNLNLKSPPDMEAFDTTTQQILNAKQGRKE</sequence>
<evidence type="ECO:0000313" key="3">
    <source>
        <dbReference type="Proteomes" id="UP000324800"/>
    </source>
</evidence>
<evidence type="ECO:0000313" key="2">
    <source>
        <dbReference type="EMBL" id="KAA6364840.1"/>
    </source>
</evidence>
<protein>
    <submittedName>
        <fullName evidence="2">Uncharacterized protein</fullName>
    </submittedName>
</protein>
<comment type="caution">
    <text evidence="2">The sequence shown here is derived from an EMBL/GenBank/DDBJ whole genome shotgun (WGS) entry which is preliminary data.</text>
</comment>
<keyword evidence="1" id="KW-0812">Transmembrane</keyword>